<protein>
    <submittedName>
        <fullName evidence="1">Uncharacterized protein</fullName>
    </submittedName>
</protein>
<sequence length="232" mass="25968">MGWMGIVFFGLCLSVSLICMLPKASYLLLTPDGFTMCSLFRSHTIRWEDVTGFGVGKVFTNKMVMFNFVDSYQRSPRLRSFNTELVGFEAAIPDSYGLKHEDLADLLNRYKASSHGTQEPPQLMPESLFIVEVSDTGVSCSRPDQRVERVTWDDLQCVEVVNTDEGPFLPDVFWVLHGSDGGCVIPQGATGEKQLLERLQKLPGFDNEAVIKAMSVTTNKRSLCWRRPTASV</sequence>
<proteinExistence type="predicted"/>
<gene>
    <name evidence="1" type="ORF">DNFV4_03802</name>
</gene>
<dbReference type="InterPro" id="IPR048136">
    <property type="entry name" value="STM3941-like"/>
</dbReference>
<accession>A0AA86N2M0</accession>
<dbReference type="Proteomes" id="UP001179121">
    <property type="component" value="Chromosome"/>
</dbReference>
<dbReference type="AlphaFoldDB" id="A0AA86N2M0"/>
<evidence type="ECO:0000313" key="2">
    <source>
        <dbReference type="Proteomes" id="UP001179121"/>
    </source>
</evidence>
<dbReference type="NCBIfam" id="NF041635">
    <property type="entry name" value="STM3941_fam"/>
    <property type="match status" value="1"/>
</dbReference>
<evidence type="ECO:0000313" key="1">
    <source>
        <dbReference type="EMBL" id="CAI4033366.1"/>
    </source>
</evidence>
<organism evidence="1 2">
    <name type="scientific">Nitrospira tepida</name>
    <dbReference type="NCBI Taxonomy" id="2973512"/>
    <lineage>
        <taxon>Bacteria</taxon>
        <taxon>Pseudomonadati</taxon>
        <taxon>Nitrospirota</taxon>
        <taxon>Nitrospiria</taxon>
        <taxon>Nitrospirales</taxon>
        <taxon>Nitrospiraceae</taxon>
        <taxon>Nitrospira</taxon>
    </lineage>
</organism>
<dbReference type="EMBL" id="OX365700">
    <property type="protein sequence ID" value="CAI4033366.1"/>
    <property type="molecule type" value="Genomic_DNA"/>
</dbReference>
<name>A0AA86N2M0_9BACT</name>
<keyword evidence="2" id="KW-1185">Reference proteome</keyword>
<reference evidence="1" key="1">
    <citation type="submission" date="2022-10" db="EMBL/GenBank/DDBJ databases">
        <authorList>
            <person name="Koch H."/>
        </authorList>
    </citation>
    <scope>NUCLEOTIDE SEQUENCE</scope>
    <source>
        <strain evidence="1">DNF</strain>
    </source>
</reference>
<dbReference type="KEGG" id="nti:DNFV4_03802"/>